<dbReference type="InterPro" id="IPR038526">
    <property type="entry name" value="Ribosomal_eL22_sf"/>
</dbReference>
<keyword evidence="2" id="KW-0689">Ribosomal protein</keyword>
<dbReference type="EMBL" id="JAHLVD010000016">
    <property type="protein sequence ID" value="KAG7846001.1"/>
    <property type="molecule type" value="Genomic_DNA"/>
</dbReference>
<accession>A0AAN6DCH9</accession>
<evidence type="ECO:0000256" key="3">
    <source>
        <dbReference type="ARBA" id="ARBA00023274"/>
    </source>
</evidence>
<dbReference type="GO" id="GO:0002181">
    <property type="term" value="P:cytoplasmic translation"/>
    <property type="evidence" value="ECO:0007669"/>
    <property type="project" value="TreeGrafter"/>
</dbReference>
<dbReference type="Pfam" id="PF01776">
    <property type="entry name" value="Ribosomal_L22e"/>
    <property type="match status" value="1"/>
</dbReference>
<evidence type="ECO:0000313" key="5">
    <source>
        <dbReference type="EMBL" id="KAG7846001.1"/>
    </source>
</evidence>
<dbReference type="GeneID" id="66129052"/>
<dbReference type="FunFam" id="3.30.1360.210:FF:000003">
    <property type="entry name" value="60S ribosomal protein L22-B"/>
    <property type="match status" value="1"/>
</dbReference>
<dbReference type="PANTHER" id="PTHR10064:SF31">
    <property type="entry name" value="LARGE RIBOSOMAL SUBUNIT PROTEIN EL22A-RELATED"/>
    <property type="match status" value="1"/>
</dbReference>
<dbReference type="RefSeq" id="XP_043057588.1">
    <property type="nucleotide sequence ID" value="XM_043205763.1"/>
</dbReference>
<dbReference type="PANTHER" id="PTHR10064">
    <property type="entry name" value="60S RIBOSOMAL PROTEIN L22"/>
    <property type="match status" value="1"/>
</dbReference>
<dbReference type="GO" id="GO:0022625">
    <property type="term" value="C:cytosolic large ribosomal subunit"/>
    <property type="evidence" value="ECO:0007669"/>
    <property type="project" value="UniProtKB-ARBA"/>
</dbReference>
<dbReference type="EMBL" id="JAHLUX010000012">
    <property type="protein sequence ID" value="KAG7816035.1"/>
    <property type="molecule type" value="Genomic_DNA"/>
</dbReference>
<dbReference type="Gene3D" id="3.30.1360.210">
    <property type="match status" value="1"/>
</dbReference>
<evidence type="ECO:0000313" key="6">
    <source>
        <dbReference type="Proteomes" id="UP001196530"/>
    </source>
</evidence>
<reference evidence="4 7" key="1">
    <citation type="journal article" date="2021" name="G3 (Bethesda)">
        <title>Genomic diversity, chromosomal rearrangements, and interspecies hybridization in the ogataea polymorpha species complex.</title>
        <authorList>
            <person name="Hanson S.J."/>
            <person name="Cinneide E.O."/>
            <person name="Salzberg L.I."/>
            <person name="Wolfe K.H."/>
            <person name="McGowan J."/>
            <person name="Fitzpatrick D.A."/>
            <person name="Matlin K."/>
        </authorList>
    </citation>
    <scope>NUCLEOTIDE SEQUENCE</scope>
    <source>
        <strain evidence="5">51-138</strain>
        <strain evidence="4">61-244</strain>
    </source>
</reference>
<keyword evidence="7" id="KW-1185">Reference proteome</keyword>
<sequence length="249" mass="27217">MRPTETCENAWGGSNLYRFFFRGDMYLDVFRRQEATTTGNFYSNFQKVTDVEYSSATGTIAAAITSFASSVDADSLITDASGSAARSVLGVSSAPNKTDAASSSAAVSHFASQSSSAGSPDTVSPKWGYIIALTKKNQKVAKKFTVDCSGPTENGVFDPASYVKYLVEHIKVDGHLGNLGNDITVSQEGAAKVVVVSTTKFSGKYLKYLSKRYLKKNQIRDWIRFVSVKKNEYQLQFYSVAVDDEEDEE</sequence>
<evidence type="ECO:0000313" key="7">
    <source>
        <dbReference type="Proteomes" id="UP001197328"/>
    </source>
</evidence>
<dbReference type="Proteomes" id="UP001197328">
    <property type="component" value="Unassembled WGS sequence"/>
</dbReference>
<proteinExistence type="inferred from homology"/>
<protein>
    <submittedName>
        <fullName evidence="4">Uncharacterized protein</fullName>
    </submittedName>
</protein>
<dbReference type="AlphaFoldDB" id="A0AAN6DCH9"/>
<dbReference type="InterPro" id="IPR002671">
    <property type="entry name" value="Ribosomal_eL22"/>
</dbReference>
<dbReference type="GO" id="GO:0003735">
    <property type="term" value="F:structural constituent of ribosome"/>
    <property type="evidence" value="ECO:0007669"/>
    <property type="project" value="InterPro"/>
</dbReference>
<evidence type="ECO:0000313" key="4">
    <source>
        <dbReference type="EMBL" id="KAG7816035.1"/>
    </source>
</evidence>
<name>A0AAN6DCH9_PICAN</name>
<evidence type="ECO:0000256" key="1">
    <source>
        <dbReference type="ARBA" id="ARBA00007817"/>
    </source>
</evidence>
<keyword evidence="3" id="KW-0687">Ribonucleoprotein</keyword>
<gene>
    <name evidence="4" type="ORF">KL928_005001</name>
    <name evidence="5" type="ORF">KL940_004840</name>
</gene>
<comment type="similarity">
    <text evidence="1">Belongs to the eukaryotic ribosomal protein eL22 family.</text>
</comment>
<evidence type="ECO:0000256" key="2">
    <source>
        <dbReference type="ARBA" id="ARBA00022980"/>
    </source>
</evidence>
<dbReference type="Proteomes" id="UP001196530">
    <property type="component" value="Unassembled WGS sequence"/>
</dbReference>
<organism evidence="4 6">
    <name type="scientific">Pichia angusta</name>
    <name type="common">Yeast</name>
    <name type="synonym">Hansenula polymorpha</name>
    <dbReference type="NCBI Taxonomy" id="870730"/>
    <lineage>
        <taxon>Eukaryota</taxon>
        <taxon>Fungi</taxon>
        <taxon>Dikarya</taxon>
        <taxon>Ascomycota</taxon>
        <taxon>Saccharomycotina</taxon>
        <taxon>Pichiomycetes</taxon>
        <taxon>Pichiales</taxon>
        <taxon>Pichiaceae</taxon>
        <taxon>Ogataea</taxon>
    </lineage>
</organism>
<dbReference type="GO" id="GO:0003723">
    <property type="term" value="F:RNA binding"/>
    <property type="evidence" value="ECO:0007669"/>
    <property type="project" value="TreeGrafter"/>
</dbReference>
<comment type="caution">
    <text evidence="4">The sequence shown here is derived from an EMBL/GenBank/DDBJ whole genome shotgun (WGS) entry which is preliminary data.</text>
</comment>